<dbReference type="InterPro" id="IPR010344">
    <property type="entry name" value="YbjH"/>
</dbReference>
<dbReference type="Pfam" id="PF06082">
    <property type="entry name" value="YjbH"/>
    <property type="match status" value="1"/>
</dbReference>
<evidence type="ECO:0000313" key="1">
    <source>
        <dbReference type="EMBL" id="RYU93735.1"/>
    </source>
</evidence>
<sequence length="376" mass="44240">MLNWIKISISGIIGILLLQVGYAQTDKKDKTLLRYDRVRQDTLGVSYEQRTYRNPYNGFLELRYALTDSSSQVYVPLFQGVPIASFQKKRNHIVVTPLEEENHRILGIQQWFPFREYKLDFSLLPQFTAKFGNYDNPVEAKINLLLNTQLYLGRGLALTTGITFPIINDLDKQSMRLRMAPTFLNKFLVFKRSNFMSISAGLFYKDQYGINVQYRFFDVNKHWSFGLEGAYTGYYRISGEYFEYQKPEYVLLLGDISYRMYKHDITLKLSGGQYLYNDRGIRFDLIRQFTNVEIGFYALKTTNGASVGFNFAVPIPPGSIVKTKHFHLRTADEFRWEYLYVKGYNIGERYRTGYQLDEKLRMYHSSYWNNQLRSNL</sequence>
<reference evidence="1 2" key="1">
    <citation type="submission" date="2019-02" db="EMBL/GenBank/DDBJ databases">
        <title>Bacterial novel species Emticicia sp. 17J42-9 isolated from soil.</title>
        <authorList>
            <person name="Jung H.-Y."/>
        </authorList>
    </citation>
    <scope>NUCLEOTIDE SEQUENCE [LARGE SCALE GENOMIC DNA]</scope>
    <source>
        <strain evidence="1 2">17J42-9</strain>
    </source>
</reference>
<name>A0A4Q5LVY4_9BACT</name>
<gene>
    <name evidence="1" type="ORF">EWM59_20670</name>
</gene>
<evidence type="ECO:0008006" key="3">
    <source>
        <dbReference type="Google" id="ProtNLM"/>
    </source>
</evidence>
<dbReference type="AlphaFoldDB" id="A0A4Q5LVY4"/>
<protein>
    <recommendedName>
        <fullName evidence="3">Exopolysaccharide biosynthesis protein YbjH</fullName>
    </recommendedName>
</protein>
<dbReference type="OrthoDB" id="928790at2"/>
<proteinExistence type="predicted"/>
<comment type="caution">
    <text evidence="1">The sequence shown here is derived from an EMBL/GenBank/DDBJ whole genome shotgun (WGS) entry which is preliminary data.</text>
</comment>
<evidence type="ECO:0000313" key="2">
    <source>
        <dbReference type="Proteomes" id="UP000293162"/>
    </source>
</evidence>
<keyword evidence="2" id="KW-1185">Reference proteome</keyword>
<dbReference type="EMBL" id="SEWF01000038">
    <property type="protein sequence ID" value="RYU93735.1"/>
    <property type="molecule type" value="Genomic_DNA"/>
</dbReference>
<dbReference type="Proteomes" id="UP000293162">
    <property type="component" value="Unassembled WGS sequence"/>
</dbReference>
<organism evidence="1 2">
    <name type="scientific">Emticicia agri</name>
    <dbReference type="NCBI Taxonomy" id="2492393"/>
    <lineage>
        <taxon>Bacteria</taxon>
        <taxon>Pseudomonadati</taxon>
        <taxon>Bacteroidota</taxon>
        <taxon>Cytophagia</taxon>
        <taxon>Cytophagales</taxon>
        <taxon>Leadbetterellaceae</taxon>
        <taxon>Emticicia</taxon>
    </lineage>
</organism>
<accession>A0A4Q5LVY4</accession>